<evidence type="ECO:0000313" key="2">
    <source>
        <dbReference type="Proteomes" id="UP001229421"/>
    </source>
</evidence>
<sequence>MSTSPENNPAIVGSENITVTVVEHRGPGFQTIEPGHAFIDALNAFPDEGDDTSFSLDNAYTEPFTFPKSPIVPEERCTIHAEQNSVSIPLGSLESEYTTMPDSFDAPPPITIDALIPEIAQQPITPNQGTVINIGDDIEATKLVVECLGKNLSGFDERIKQAIIGDSVQASDQ</sequence>
<evidence type="ECO:0000313" key="1">
    <source>
        <dbReference type="EMBL" id="KAK1414803.1"/>
    </source>
</evidence>
<dbReference type="EMBL" id="JAUHHV010000008">
    <property type="protein sequence ID" value="KAK1414803.1"/>
    <property type="molecule type" value="Genomic_DNA"/>
</dbReference>
<reference evidence="1" key="1">
    <citation type="journal article" date="2023" name="bioRxiv">
        <title>Improved chromosome-level genome assembly for marigold (Tagetes erecta).</title>
        <authorList>
            <person name="Jiang F."/>
            <person name="Yuan L."/>
            <person name="Wang S."/>
            <person name="Wang H."/>
            <person name="Xu D."/>
            <person name="Wang A."/>
            <person name="Fan W."/>
        </authorList>
    </citation>
    <scope>NUCLEOTIDE SEQUENCE</scope>
    <source>
        <strain evidence="1">WSJ</strain>
        <tissue evidence="1">Leaf</tissue>
    </source>
</reference>
<proteinExistence type="predicted"/>
<name>A0AAD8K3V6_TARER</name>
<protein>
    <submittedName>
        <fullName evidence="1">Uncharacterized protein</fullName>
    </submittedName>
</protein>
<accession>A0AAD8K3V6</accession>
<dbReference type="Proteomes" id="UP001229421">
    <property type="component" value="Unassembled WGS sequence"/>
</dbReference>
<keyword evidence="2" id="KW-1185">Reference proteome</keyword>
<organism evidence="1 2">
    <name type="scientific">Tagetes erecta</name>
    <name type="common">African marigold</name>
    <dbReference type="NCBI Taxonomy" id="13708"/>
    <lineage>
        <taxon>Eukaryota</taxon>
        <taxon>Viridiplantae</taxon>
        <taxon>Streptophyta</taxon>
        <taxon>Embryophyta</taxon>
        <taxon>Tracheophyta</taxon>
        <taxon>Spermatophyta</taxon>
        <taxon>Magnoliopsida</taxon>
        <taxon>eudicotyledons</taxon>
        <taxon>Gunneridae</taxon>
        <taxon>Pentapetalae</taxon>
        <taxon>asterids</taxon>
        <taxon>campanulids</taxon>
        <taxon>Asterales</taxon>
        <taxon>Asteraceae</taxon>
        <taxon>Asteroideae</taxon>
        <taxon>Heliantheae alliance</taxon>
        <taxon>Tageteae</taxon>
        <taxon>Tagetes</taxon>
    </lineage>
</organism>
<comment type="caution">
    <text evidence="1">The sequence shown here is derived from an EMBL/GenBank/DDBJ whole genome shotgun (WGS) entry which is preliminary data.</text>
</comment>
<dbReference type="AlphaFoldDB" id="A0AAD8K3V6"/>
<gene>
    <name evidence="1" type="ORF">QVD17_30562</name>
</gene>